<dbReference type="RefSeq" id="WP_130959946.1">
    <property type="nucleotide sequence ID" value="NZ_SITD01000061.1"/>
</dbReference>
<keyword evidence="2" id="KW-0472">Membrane</keyword>
<dbReference type="InterPro" id="IPR025048">
    <property type="entry name" value="DUF3987"/>
</dbReference>
<feature type="coiled-coil region" evidence="1">
    <location>
        <begin position="109"/>
        <end position="143"/>
    </location>
</feature>
<proteinExistence type="predicted"/>
<dbReference type="Pfam" id="PF13148">
    <property type="entry name" value="DUF3987"/>
    <property type="match status" value="1"/>
</dbReference>
<evidence type="ECO:0000256" key="1">
    <source>
        <dbReference type="SAM" id="Coils"/>
    </source>
</evidence>
<dbReference type="AlphaFoldDB" id="A0A4Q9EIZ8"/>
<evidence type="ECO:0000256" key="2">
    <source>
        <dbReference type="SAM" id="Phobius"/>
    </source>
</evidence>
<evidence type="ECO:0000313" key="4">
    <source>
        <dbReference type="Proteomes" id="UP000293380"/>
    </source>
</evidence>
<dbReference type="EMBL" id="SITD01000061">
    <property type="protein sequence ID" value="TBM24581.1"/>
    <property type="molecule type" value="Genomic_DNA"/>
</dbReference>
<organism evidence="3 4">
    <name type="scientific">Hafnia paralvei</name>
    <dbReference type="NCBI Taxonomy" id="546367"/>
    <lineage>
        <taxon>Bacteria</taxon>
        <taxon>Pseudomonadati</taxon>
        <taxon>Pseudomonadota</taxon>
        <taxon>Gammaproteobacteria</taxon>
        <taxon>Enterobacterales</taxon>
        <taxon>Hafniaceae</taxon>
        <taxon>Hafnia</taxon>
    </lineage>
</organism>
<reference evidence="3 4" key="1">
    <citation type="submission" date="2019-02" db="EMBL/GenBank/DDBJ databases">
        <title>Comparative genomic analysis of the Hafnia genus genomes.</title>
        <authorList>
            <person name="Zhiqiu Y."/>
            <person name="Chao Y."/>
            <person name="Yuhui D."/>
            <person name="Di H."/>
            <person name="Bin L."/>
        </authorList>
    </citation>
    <scope>NUCLEOTIDE SEQUENCE [LARGE SCALE GENOMIC DNA]</scope>
    <source>
        <strain evidence="3 4">PCM_1194</strain>
    </source>
</reference>
<comment type="caution">
    <text evidence="3">The sequence shown here is derived from an EMBL/GenBank/DDBJ whole genome shotgun (WGS) entry which is preliminary data.</text>
</comment>
<dbReference type="Proteomes" id="UP000293380">
    <property type="component" value="Unassembled WGS sequence"/>
</dbReference>
<feature type="transmembrane region" description="Helical" evidence="2">
    <location>
        <begin position="35"/>
        <end position="53"/>
    </location>
</feature>
<accession>A0A4Q9EIZ8</accession>
<gene>
    <name evidence="3" type="ORF">EYY89_14125</name>
</gene>
<keyword evidence="2" id="KW-0812">Transmembrane</keyword>
<evidence type="ECO:0000313" key="3">
    <source>
        <dbReference type="EMBL" id="TBM24581.1"/>
    </source>
</evidence>
<name>A0A4Q9EIZ8_9GAMM</name>
<sequence>MSKKNSATQNKELVLKFQTLPTFAQRLISYIHYKTGAAAELILIVLLGVMALACQDKFDVQLKNGRTFTSLYLMLLARSGSRKSTVFRLLMEEIYQLEKELRNDFLLKEKNYKLKLVSWETELKELKKQFGKAVRQMADVTEALEALEECQRRKPSVPERKYLTKNDSTSEGLRKVLALGSPSLMLGSDEAGGVFDSNLFRNISVLNSLWGEGRVSDSRASRDSYDVDDVRLTVLLLLQPELFNDVISKQGKKLRKSGFLARLLLIDLEQLPELCDIPDACSWSDEPGLEGFFSILVKHLQDGIERREKNEERICITLSEEAKALWDTQSKRIRELMQKGEELHHYDDFGSRIMEQATRIASVMQMFITPDSPIITKDTLMSATKITQWIINHLITKVDTTREPTTAEKLVWFMEDHLVSNGSYDFKRNDIIKKGPYSVRRSESLKPALEKLESEGIVQLFERGGVNYVKFIGSKMEPSELAEKTNIPLLHSGTVAMSKLRLPE</sequence>
<keyword evidence="1" id="KW-0175">Coiled coil</keyword>
<protein>
    <submittedName>
        <fullName evidence="3">DUF3987 domain-containing protein</fullName>
    </submittedName>
</protein>
<keyword evidence="2" id="KW-1133">Transmembrane helix</keyword>